<dbReference type="RefSeq" id="WP_190402864.1">
    <property type="nucleotide sequence ID" value="NZ_JACJQB010000010.1"/>
</dbReference>
<dbReference type="InterPro" id="IPR001646">
    <property type="entry name" value="5peptide_repeat"/>
</dbReference>
<dbReference type="Pfam" id="PF00805">
    <property type="entry name" value="Pentapeptide"/>
    <property type="match status" value="2"/>
</dbReference>
<keyword evidence="3" id="KW-1185">Reference proteome</keyword>
<dbReference type="PANTHER" id="PTHR47200:SF2">
    <property type="entry name" value="THYLAKOID LUMENAL 15 KDA PROTEIN 1, CHLOROPLASTIC"/>
    <property type="match status" value="1"/>
</dbReference>
<dbReference type="SUPFAM" id="SSF141571">
    <property type="entry name" value="Pentapeptide repeat-like"/>
    <property type="match status" value="1"/>
</dbReference>
<keyword evidence="1" id="KW-0812">Transmembrane</keyword>
<dbReference type="Gene3D" id="2.160.20.80">
    <property type="entry name" value="E3 ubiquitin-protein ligase SopA"/>
    <property type="match status" value="2"/>
</dbReference>
<comment type="caution">
    <text evidence="2">The sequence shown here is derived from an EMBL/GenBank/DDBJ whole genome shotgun (WGS) entry which is preliminary data.</text>
</comment>
<evidence type="ECO:0000313" key="2">
    <source>
        <dbReference type="EMBL" id="MBD2188001.1"/>
    </source>
</evidence>
<evidence type="ECO:0000256" key="1">
    <source>
        <dbReference type="SAM" id="Phobius"/>
    </source>
</evidence>
<dbReference type="EMBL" id="JACJQB010000010">
    <property type="protein sequence ID" value="MBD2188001.1"/>
    <property type="molecule type" value="Genomic_DNA"/>
</dbReference>
<keyword evidence="1" id="KW-1133">Transmembrane helix</keyword>
<proteinExistence type="predicted"/>
<reference evidence="2 3" key="1">
    <citation type="journal article" date="2020" name="ISME J.">
        <title>Comparative genomics reveals insights into cyanobacterial evolution and habitat adaptation.</title>
        <authorList>
            <person name="Chen M.Y."/>
            <person name="Teng W.K."/>
            <person name="Zhao L."/>
            <person name="Hu C.X."/>
            <person name="Zhou Y.K."/>
            <person name="Han B.P."/>
            <person name="Song L.R."/>
            <person name="Shu W.S."/>
        </authorList>
    </citation>
    <scope>NUCLEOTIDE SEQUENCE [LARGE SCALE GENOMIC DNA]</scope>
    <source>
        <strain evidence="2 3">FACHB-723</strain>
    </source>
</reference>
<dbReference type="InterPro" id="IPR044213">
    <property type="entry name" value="At2g44920-like"/>
</dbReference>
<evidence type="ECO:0000313" key="3">
    <source>
        <dbReference type="Proteomes" id="UP000642094"/>
    </source>
</evidence>
<feature type="transmembrane region" description="Helical" evidence="1">
    <location>
        <begin position="103"/>
        <end position="123"/>
    </location>
</feature>
<feature type="transmembrane region" description="Helical" evidence="1">
    <location>
        <begin position="64"/>
        <end position="97"/>
    </location>
</feature>
<feature type="transmembrane region" description="Helical" evidence="1">
    <location>
        <begin position="176"/>
        <end position="197"/>
    </location>
</feature>
<dbReference type="PANTHER" id="PTHR47200">
    <property type="entry name" value="THYLAKOID LUMENAL 15 KDA PROTEIN 1, CHLOROPLASTIC"/>
    <property type="match status" value="1"/>
</dbReference>
<gene>
    <name evidence="2" type="ORF">H6F41_07585</name>
</gene>
<organism evidence="2 3">
    <name type="scientific">Pseudanabaena mucicola FACHB-723</name>
    <dbReference type="NCBI Taxonomy" id="2692860"/>
    <lineage>
        <taxon>Bacteria</taxon>
        <taxon>Bacillati</taxon>
        <taxon>Cyanobacteriota</taxon>
        <taxon>Cyanophyceae</taxon>
        <taxon>Pseudanabaenales</taxon>
        <taxon>Pseudanabaenaceae</taxon>
        <taxon>Pseudanabaena</taxon>
    </lineage>
</organism>
<name>A0ABR7ZVK5_9CYAN</name>
<accession>A0ABR7ZVK5</accession>
<sequence>MGQSLNFANQNLRDRDFKGKNLIGANFSGADIRGCNFCRSQLKSANFANVRAGRSPRQNAIASLNGFAMALMFAGTAMIASILMVTFGALLLFGLSANNSETVYGVAFFAIVIFAVSFAIAFTGRFAIAGMRGTFLAVLISLMIAFVSGFFGSTFAKILVSGAFNAIADSLRFNTLLALLGFFAIESLQIFGSLYLLRFTINPSRNNIIGTRFQYANLTKASFHRATLVNCDFSHAVMDEVDWDLAQISRCKI</sequence>
<keyword evidence="1" id="KW-0472">Membrane</keyword>
<protein>
    <submittedName>
        <fullName evidence="2">Pentapeptide repeat-containing protein</fullName>
    </submittedName>
</protein>
<dbReference type="Proteomes" id="UP000642094">
    <property type="component" value="Unassembled WGS sequence"/>
</dbReference>
<feature type="transmembrane region" description="Helical" evidence="1">
    <location>
        <begin position="135"/>
        <end position="156"/>
    </location>
</feature>